<gene>
    <name evidence="2" type="ORF">HYS17_10370</name>
</gene>
<dbReference type="Gene3D" id="2.170.270.10">
    <property type="entry name" value="SET domain"/>
    <property type="match status" value="1"/>
</dbReference>
<dbReference type="InterPro" id="IPR001214">
    <property type="entry name" value="SET_dom"/>
</dbReference>
<dbReference type="InterPro" id="IPR046341">
    <property type="entry name" value="SET_dom_sf"/>
</dbReference>
<name>A0A7T5R1U0_9BACT</name>
<dbReference type="SMART" id="SM00317">
    <property type="entry name" value="SET"/>
    <property type="match status" value="1"/>
</dbReference>
<organism evidence="2 3">
    <name type="scientific">Micavibrio aeruginosavorus</name>
    <dbReference type="NCBI Taxonomy" id="349221"/>
    <lineage>
        <taxon>Bacteria</taxon>
        <taxon>Pseudomonadati</taxon>
        <taxon>Bdellovibrionota</taxon>
        <taxon>Bdellovibrionia</taxon>
        <taxon>Bdellovibrionales</taxon>
        <taxon>Pseudobdellovibrionaceae</taxon>
        <taxon>Micavibrio</taxon>
    </lineage>
</organism>
<accession>A0A7T5R1U0</accession>
<dbReference type="GO" id="GO:0008168">
    <property type="term" value="F:methyltransferase activity"/>
    <property type="evidence" value="ECO:0007669"/>
    <property type="project" value="UniProtKB-KW"/>
</dbReference>
<dbReference type="GO" id="GO:0032259">
    <property type="term" value="P:methylation"/>
    <property type="evidence" value="ECO:0007669"/>
    <property type="project" value="UniProtKB-KW"/>
</dbReference>
<dbReference type="Pfam" id="PF00856">
    <property type="entry name" value="SET"/>
    <property type="match status" value="1"/>
</dbReference>
<sequence>MKNSGVCLKVVESEQPVETIIGADIAWQETGTEKGRGVFALRDFKQGEVLERAPVIPVSKRNVIDNGEAPDGYLLEWEGLYEDEEYCMPLGYVMLYNHSQTPNIMMDQDFENYIMSVTALRDIRKGEELCWNYNCDIWFEDQK</sequence>
<protein>
    <submittedName>
        <fullName evidence="2">SET domain-containing protein-lysine N-methyltransferase</fullName>
    </submittedName>
</protein>
<dbReference type="EMBL" id="CP066681">
    <property type="protein sequence ID" value="QQG35891.1"/>
    <property type="molecule type" value="Genomic_DNA"/>
</dbReference>
<dbReference type="Proteomes" id="UP000595362">
    <property type="component" value="Chromosome"/>
</dbReference>
<keyword evidence="2" id="KW-0489">Methyltransferase</keyword>
<dbReference type="AlphaFoldDB" id="A0A7T5R1U0"/>
<evidence type="ECO:0000259" key="1">
    <source>
        <dbReference type="PROSITE" id="PS50280"/>
    </source>
</evidence>
<feature type="domain" description="SET" evidence="1">
    <location>
        <begin position="18"/>
        <end position="134"/>
    </location>
</feature>
<dbReference type="SUPFAM" id="SSF82199">
    <property type="entry name" value="SET domain"/>
    <property type="match status" value="1"/>
</dbReference>
<evidence type="ECO:0000313" key="2">
    <source>
        <dbReference type="EMBL" id="QQG35891.1"/>
    </source>
</evidence>
<keyword evidence="2" id="KW-0808">Transferase</keyword>
<dbReference type="PROSITE" id="PS50280">
    <property type="entry name" value="SET"/>
    <property type="match status" value="1"/>
</dbReference>
<reference evidence="2 3" key="1">
    <citation type="submission" date="2020-07" db="EMBL/GenBank/DDBJ databases">
        <title>Huge and variable diversity of episymbiotic CPR bacteria and DPANN archaea in groundwater ecosystems.</title>
        <authorList>
            <person name="He C.Y."/>
            <person name="Keren R."/>
            <person name="Whittaker M."/>
            <person name="Farag I.F."/>
            <person name="Doudna J."/>
            <person name="Cate J.H.D."/>
            <person name="Banfield J.F."/>
        </authorList>
    </citation>
    <scope>NUCLEOTIDE SEQUENCE [LARGE SCALE GENOMIC DNA]</scope>
    <source>
        <strain evidence="2">NC_groundwater_70_Ag_B-0.1um_54_66</strain>
    </source>
</reference>
<evidence type="ECO:0000313" key="3">
    <source>
        <dbReference type="Proteomes" id="UP000595362"/>
    </source>
</evidence>
<proteinExistence type="predicted"/>